<dbReference type="Proteomes" id="UP001181622">
    <property type="component" value="Unassembled WGS sequence"/>
</dbReference>
<accession>A0ABU1DD04</accession>
<organism evidence="2 3">
    <name type="scientific">Chelatococcus sambhunathii</name>
    <dbReference type="NCBI Taxonomy" id="363953"/>
    <lineage>
        <taxon>Bacteria</taxon>
        <taxon>Pseudomonadati</taxon>
        <taxon>Pseudomonadota</taxon>
        <taxon>Alphaproteobacteria</taxon>
        <taxon>Hyphomicrobiales</taxon>
        <taxon>Chelatococcaceae</taxon>
        <taxon>Chelatococcus</taxon>
    </lineage>
</organism>
<dbReference type="EMBL" id="JADBEO010000007">
    <property type="protein sequence ID" value="MDR4305946.1"/>
    <property type="molecule type" value="Genomic_DNA"/>
</dbReference>
<gene>
    <name evidence="2" type="ORF">IHQ68_04815</name>
</gene>
<evidence type="ECO:0000313" key="3">
    <source>
        <dbReference type="Proteomes" id="UP001181622"/>
    </source>
</evidence>
<feature type="compositionally biased region" description="Basic and acidic residues" evidence="1">
    <location>
        <begin position="32"/>
        <end position="44"/>
    </location>
</feature>
<sequence>MSKDPNWYWYRQTKGGRPGAWVICGPFTEERKAKADRERDKQDGDVGIVFSAPTREEALKQTHFQ</sequence>
<proteinExistence type="predicted"/>
<feature type="compositionally biased region" description="Basic and acidic residues" evidence="1">
    <location>
        <begin position="54"/>
        <end position="65"/>
    </location>
</feature>
<comment type="caution">
    <text evidence="2">The sequence shown here is derived from an EMBL/GenBank/DDBJ whole genome shotgun (WGS) entry which is preliminary data.</text>
</comment>
<name>A0ABU1DD04_9HYPH</name>
<feature type="region of interest" description="Disordered" evidence="1">
    <location>
        <begin position="32"/>
        <end position="65"/>
    </location>
</feature>
<reference evidence="2" key="1">
    <citation type="submission" date="2020-10" db="EMBL/GenBank/DDBJ databases">
        <authorList>
            <person name="Abbas A."/>
            <person name="Razzaq R."/>
            <person name="Waqas M."/>
            <person name="Abbas N."/>
            <person name="Nielsen T.K."/>
            <person name="Hansen L.H."/>
            <person name="Hussain S."/>
            <person name="Shahid M."/>
        </authorList>
    </citation>
    <scope>NUCLEOTIDE SEQUENCE</scope>
    <source>
        <strain evidence="2">S14</strain>
    </source>
</reference>
<keyword evidence="3" id="KW-1185">Reference proteome</keyword>
<evidence type="ECO:0000313" key="2">
    <source>
        <dbReference type="EMBL" id="MDR4305946.1"/>
    </source>
</evidence>
<evidence type="ECO:0000256" key="1">
    <source>
        <dbReference type="SAM" id="MobiDB-lite"/>
    </source>
</evidence>
<protein>
    <submittedName>
        <fullName evidence="2">Uncharacterized protein</fullName>
    </submittedName>
</protein>
<dbReference type="RefSeq" id="WP_309389358.1">
    <property type="nucleotide sequence ID" value="NZ_JADBEO010000007.1"/>
</dbReference>